<dbReference type="InterPro" id="IPR025476">
    <property type="entry name" value="Helitron_helicase-like"/>
</dbReference>
<evidence type="ECO:0000313" key="2">
    <source>
        <dbReference type="EMBL" id="KAF8443785.1"/>
    </source>
</evidence>
<comment type="caution">
    <text evidence="2">The sequence shown here is derived from an EMBL/GenBank/DDBJ whole genome shotgun (WGS) entry which is preliminary data.</text>
</comment>
<dbReference type="Proteomes" id="UP001194468">
    <property type="component" value="Unassembled WGS sequence"/>
</dbReference>
<protein>
    <recommendedName>
        <fullName evidence="1">Helitron helicase-like domain-containing protein</fullName>
    </recommendedName>
</protein>
<evidence type="ECO:0000259" key="1">
    <source>
        <dbReference type="Pfam" id="PF14214"/>
    </source>
</evidence>
<organism evidence="2 3">
    <name type="scientific">Boletus edulis BED1</name>
    <dbReference type="NCBI Taxonomy" id="1328754"/>
    <lineage>
        <taxon>Eukaryota</taxon>
        <taxon>Fungi</taxon>
        <taxon>Dikarya</taxon>
        <taxon>Basidiomycota</taxon>
        <taxon>Agaricomycotina</taxon>
        <taxon>Agaricomycetes</taxon>
        <taxon>Agaricomycetidae</taxon>
        <taxon>Boletales</taxon>
        <taxon>Boletineae</taxon>
        <taxon>Boletaceae</taxon>
        <taxon>Boletoideae</taxon>
        <taxon>Boletus</taxon>
    </lineage>
</organism>
<accession>A0AAD4BYM0</accession>
<name>A0AAD4BYM0_BOLED</name>
<gene>
    <name evidence="2" type="ORF">L210DRAFT_3611238</name>
</gene>
<reference evidence="2" key="1">
    <citation type="submission" date="2019-10" db="EMBL/GenBank/DDBJ databases">
        <authorList>
            <consortium name="DOE Joint Genome Institute"/>
            <person name="Kuo A."/>
            <person name="Miyauchi S."/>
            <person name="Kiss E."/>
            <person name="Drula E."/>
            <person name="Kohler A."/>
            <person name="Sanchez-Garcia M."/>
            <person name="Andreopoulos B."/>
            <person name="Barry K.W."/>
            <person name="Bonito G."/>
            <person name="Buee M."/>
            <person name="Carver A."/>
            <person name="Chen C."/>
            <person name="Cichocki N."/>
            <person name="Clum A."/>
            <person name="Culley D."/>
            <person name="Crous P.W."/>
            <person name="Fauchery L."/>
            <person name="Girlanda M."/>
            <person name="Hayes R."/>
            <person name="Keri Z."/>
            <person name="LaButti K."/>
            <person name="Lipzen A."/>
            <person name="Lombard V."/>
            <person name="Magnuson J."/>
            <person name="Maillard F."/>
            <person name="Morin E."/>
            <person name="Murat C."/>
            <person name="Nolan M."/>
            <person name="Ohm R."/>
            <person name="Pangilinan J."/>
            <person name="Pereira M."/>
            <person name="Perotto S."/>
            <person name="Peter M."/>
            <person name="Riley R."/>
            <person name="Sitrit Y."/>
            <person name="Stielow B."/>
            <person name="Szollosi G."/>
            <person name="Zifcakova L."/>
            <person name="Stursova M."/>
            <person name="Spatafora J.W."/>
            <person name="Tedersoo L."/>
            <person name="Vaario L.-M."/>
            <person name="Yamada A."/>
            <person name="Yan M."/>
            <person name="Wang P."/>
            <person name="Xu J."/>
            <person name="Bruns T."/>
            <person name="Baldrian P."/>
            <person name="Vilgalys R."/>
            <person name="Henrissat B."/>
            <person name="Grigoriev I.V."/>
            <person name="Hibbett D."/>
            <person name="Nagy L.G."/>
            <person name="Martin F.M."/>
        </authorList>
    </citation>
    <scope>NUCLEOTIDE SEQUENCE</scope>
    <source>
        <strain evidence="2">BED1</strain>
    </source>
</reference>
<reference evidence="2" key="2">
    <citation type="journal article" date="2020" name="Nat. Commun.">
        <title>Large-scale genome sequencing of mycorrhizal fungi provides insights into the early evolution of symbiotic traits.</title>
        <authorList>
            <person name="Miyauchi S."/>
            <person name="Kiss E."/>
            <person name="Kuo A."/>
            <person name="Drula E."/>
            <person name="Kohler A."/>
            <person name="Sanchez-Garcia M."/>
            <person name="Morin E."/>
            <person name="Andreopoulos B."/>
            <person name="Barry K.W."/>
            <person name="Bonito G."/>
            <person name="Buee M."/>
            <person name="Carver A."/>
            <person name="Chen C."/>
            <person name="Cichocki N."/>
            <person name="Clum A."/>
            <person name="Culley D."/>
            <person name="Crous P.W."/>
            <person name="Fauchery L."/>
            <person name="Girlanda M."/>
            <person name="Hayes R.D."/>
            <person name="Keri Z."/>
            <person name="LaButti K."/>
            <person name="Lipzen A."/>
            <person name="Lombard V."/>
            <person name="Magnuson J."/>
            <person name="Maillard F."/>
            <person name="Murat C."/>
            <person name="Nolan M."/>
            <person name="Ohm R.A."/>
            <person name="Pangilinan J."/>
            <person name="Pereira M.F."/>
            <person name="Perotto S."/>
            <person name="Peter M."/>
            <person name="Pfister S."/>
            <person name="Riley R."/>
            <person name="Sitrit Y."/>
            <person name="Stielow J.B."/>
            <person name="Szollosi G."/>
            <person name="Zifcakova L."/>
            <person name="Stursova M."/>
            <person name="Spatafora J.W."/>
            <person name="Tedersoo L."/>
            <person name="Vaario L.M."/>
            <person name="Yamada A."/>
            <person name="Yan M."/>
            <person name="Wang P."/>
            <person name="Xu J."/>
            <person name="Bruns T."/>
            <person name="Baldrian P."/>
            <person name="Vilgalys R."/>
            <person name="Dunand C."/>
            <person name="Henrissat B."/>
            <person name="Grigoriev I.V."/>
            <person name="Hibbett D."/>
            <person name="Nagy L.G."/>
            <person name="Martin F.M."/>
        </authorList>
    </citation>
    <scope>NUCLEOTIDE SEQUENCE</scope>
    <source>
        <strain evidence="2">BED1</strain>
    </source>
</reference>
<sequence>MEGKESGYIVRHGSKPISEFGKGRVNEADPKHNPLAAAYPLLFPYGIGGIEAHRERAVGFEEHVRWALQYHDQRFRKHHTFPFFCFAITQKRDVMVSARIQMKRKDFNNEALAIRSLTVADLKQAEKEEAANLPVTNPRVHMLRKHVFAASRRVKGSDSHCATYRGEVWGTSLILRGPSLWVTINPCDLHDPVVQVFAGEEIDMDHFEQSLGPNSAHRAFNVAQDPYAAVIFFFS</sequence>
<dbReference type="EMBL" id="WHUW01000007">
    <property type="protein sequence ID" value="KAF8443785.1"/>
    <property type="molecule type" value="Genomic_DNA"/>
</dbReference>
<feature type="domain" description="Helitron helicase-like" evidence="1">
    <location>
        <begin position="63"/>
        <end position="233"/>
    </location>
</feature>
<dbReference type="Pfam" id="PF14214">
    <property type="entry name" value="Helitron_like_N"/>
    <property type="match status" value="1"/>
</dbReference>
<proteinExistence type="predicted"/>
<dbReference type="AlphaFoldDB" id="A0AAD4BYM0"/>
<evidence type="ECO:0000313" key="3">
    <source>
        <dbReference type="Proteomes" id="UP001194468"/>
    </source>
</evidence>
<keyword evidence="3" id="KW-1185">Reference proteome</keyword>